<organism evidence="1 2">
    <name type="scientific">Halorhodospira halophila (strain DSM 244 / SL1)</name>
    <name type="common">Ectothiorhodospira halophila (strain DSM 244 / SL1)</name>
    <dbReference type="NCBI Taxonomy" id="349124"/>
    <lineage>
        <taxon>Bacteria</taxon>
        <taxon>Pseudomonadati</taxon>
        <taxon>Pseudomonadota</taxon>
        <taxon>Gammaproteobacteria</taxon>
        <taxon>Chromatiales</taxon>
        <taxon>Ectothiorhodospiraceae</taxon>
        <taxon>Halorhodospira</taxon>
    </lineage>
</organism>
<evidence type="ECO:0000313" key="1">
    <source>
        <dbReference type="EMBL" id="ABM62318.1"/>
    </source>
</evidence>
<dbReference type="AlphaFoldDB" id="A1WXA6"/>
<dbReference type="Proteomes" id="UP000000647">
    <property type="component" value="Chromosome"/>
</dbReference>
<reference evidence="1 2" key="2">
    <citation type="journal article" date="2013" name="Stand. Genomic Sci.">
        <title>Complete genome sequence of Halorhodospira halophila SL1.</title>
        <authorList>
            <person name="Challacombe J.F."/>
            <person name="Majid S."/>
            <person name="Deole R."/>
            <person name="Brettin T.S."/>
            <person name="Bruce D."/>
            <person name="Delano S.F."/>
            <person name="Detter J.C."/>
            <person name="Gleasner C.D."/>
            <person name="Han C.S."/>
            <person name="Misra M."/>
            <person name="Reitenga K.G."/>
            <person name="Mikhailova N."/>
            <person name="Woyke T."/>
            <person name="Pitluck S."/>
            <person name="Nolan M."/>
            <person name="Land M.L."/>
            <person name="Saunders E."/>
            <person name="Tapia R."/>
            <person name="Lapidus A."/>
            <person name="Ivanova N."/>
            <person name="Hoff W.D."/>
        </authorList>
    </citation>
    <scope>NUCLEOTIDE SEQUENCE [LARGE SCALE GENOMIC DNA]</scope>
    <source>
        <strain evidence="2">DSM 244 / SL1</strain>
    </source>
</reference>
<dbReference type="KEGG" id="hha:Hhal_1554"/>
<gene>
    <name evidence="1" type="ordered locus">Hhal_1554</name>
</gene>
<protein>
    <submittedName>
        <fullName evidence="1">Uncharacterized protein</fullName>
    </submittedName>
</protein>
<dbReference type="HOGENOM" id="CLU_1710722_0_0_6"/>
<proteinExistence type="predicted"/>
<sequence>MAATLWNNEIRSKGQDFPSAVAWMQEDAEPGDVIIAPHHTYFWGVSRYWIGPRWGSVMEVQGWPGSERWEQIYEQLGATWRERLRLEGKTRSVAANGREIFIGHRKHSRFEEANRIWIVGDGSEELDWLPELGFEEERHRDFRDLSVRLYTRD</sequence>
<keyword evidence="2" id="KW-1185">Reference proteome</keyword>
<accession>A1WXA6</accession>
<dbReference type="RefSeq" id="WP_011814340.1">
    <property type="nucleotide sequence ID" value="NC_008789.1"/>
</dbReference>
<name>A1WXA6_HALHL</name>
<dbReference type="EMBL" id="CP000544">
    <property type="protein sequence ID" value="ABM62318.1"/>
    <property type="molecule type" value="Genomic_DNA"/>
</dbReference>
<evidence type="ECO:0000313" key="2">
    <source>
        <dbReference type="Proteomes" id="UP000000647"/>
    </source>
</evidence>
<reference evidence="2" key="1">
    <citation type="submission" date="2006-12" db="EMBL/GenBank/DDBJ databases">
        <title>Complete sequence of Halorhodospira halophila SL1.</title>
        <authorList>
            <consortium name="US DOE Joint Genome Institute"/>
            <person name="Copeland A."/>
            <person name="Lucas S."/>
            <person name="Lapidus A."/>
            <person name="Barry K."/>
            <person name="Detter J.C."/>
            <person name="Glavina del Rio T."/>
            <person name="Hammon N."/>
            <person name="Israni S."/>
            <person name="Dalin E."/>
            <person name="Tice H."/>
            <person name="Pitluck S."/>
            <person name="Saunders E."/>
            <person name="Brettin T."/>
            <person name="Bruce D."/>
            <person name="Han C."/>
            <person name="Tapia R."/>
            <person name="Schmutz J."/>
            <person name="Larimer F."/>
            <person name="Land M."/>
            <person name="Hauser L."/>
            <person name="Kyrpides N."/>
            <person name="Mikhailova N."/>
            <person name="Hoff W."/>
            <person name="Richardson P."/>
        </authorList>
    </citation>
    <scope>NUCLEOTIDE SEQUENCE [LARGE SCALE GENOMIC DNA]</scope>
    <source>
        <strain evidence="2">DSM 244 / SL1</strain>
    </source>
</reference>
<dbReference type="STRING" id="349124.Hhal_1554"/>